<proteinExistence type="predicted"/>
<dbReference type="AlphaFoldDB" id="A0A851HZC9"/>
<keyword evidence="2" id="KW-1185">Reference proteome</keyword>
<accession>A0A851HZC9</accession>
<evidence type="ECO:0000313" key="2">
    <source>
        <dbReference type="Proteomes" id="UP000536442"/>
    </source>
</evidence>
<reference evidence="1 2" key="1">
    <citation type="submission" date="2020-03" db="EMBL/GenBank/DDBJ databases">
        <title>Metagenomic, metatranscriptomic, and metabolomic analyses revealed the key microbes and metabolic features during the fermentation of ganjang, Korean traditional soy sauce.</title>
        <authorList>
            <person name="Chun B.H."/>
            <person name="Jeon C.O."/>
        </authorList>
    </citation>
    <scope>NUCLEOTIDE SEQUENCE [LARGE SCALE GENOMIC DNA]</scope>
    <source>
        <strain evidence="1 2">KG14</strain>
    </source>
</reference>
<sequence>MNVHIRDPQWFSARINPKDAYGVIGPVSAYVMLAEPSSDSDLSVTFNSPESVEDLAKFLTELAEKMRAEERGETNADPIA</sequence>
<dbReference type="Proteomes" id="UP000536442">
    <property type="component" value="Unassembled WGS sequence"/>
</dbReference>
<comment type="caution">
    <text evidence="1">The sequence shown here is derived from an EMBL/GenBank/DDBJ whole genome shotgun (WGS) entry which is preliminary data.</text>
</comment>
<dbReference type="EMBL" id="JABEVQ010000006">
    <property type="protein sequence ID" value="NWN92265.1"/>
    <property type="molecule type" value="Genomic_DNA"/>
</dbReference>
<name>A0A851HZC9_9GAMM</name>
<gene>
    <name evidence="1" type="ORF">HLV39_12260</name>
</gene>
<organism evidence="1 2">
    <name type="scientific">Marinobacter adhaerens</name>
    <dbReference type="NCBI Taxonomy" id="1033846"/>
    <lineage>
        <taxon>Bacteria</taxon>
        <taxon>Pseudomonadati</taxon>
        <taxon>Pseudomonadota</taxon>
        <taxon>Gammaproteobacteria</taxon>
        <taxon>Pseudomonadales</taxon>
        <taxon>Marinobacteraceae</taxon>
        <taxon>Marinobacter</taxon>
    </lineage>
</organism>
<evidence type="ECO:0000313" key="1">
    <source>
        <dbReference type="EMBL" id="NWN92265.1"/>
    </source>
</evidence>
<protein>
    <submittedName>
        <fullName evidence="1">Uncharacterized protein</fullName>
    </submittedName>
</protein>